<keyword evidence="1" id="KW-0472">Membrane</keyword>
<evidence type="ECO:0000256" key="1">
    <source>
        <dbReference type="SAM" id="Phobius"/>
    </source>
</evidence>
<evidence type="ECO:0000313" key="2">
    <source>
        <dbReference type="EMBL" id="MBL0422806.1"/>
    </source>
</evidence>
<name>A0A936ZSD7_9BURK</name>
<evidence type="ECO:0000313" key="3">
    <source>
        <dbReference type="Proteomes" id="UP000613011"/>
    </source>
</evidence>
<feature type="transmembrane region" description="Helical" evidence="1">
    <location>
        <begin position="21"/>
        <end position="41"/>
    </location>
</feature>
<gene>
    <name evidence="2" type="ORF">JI739_20895</name>
</gene>
<sequence length="98" mass="10539">MDHGPGASPAAPTAASPVEKILPFMSIATMVMTLPQIWTIWVDQQVAGVSLLSWGTYLAGACLWFVHGLHKRDKTIYVACIGWILLNGAVVAGVLLHR</sequence>
<keyword evidence="1" id="KW-0812">Transmembrane</keyword>
<dbReference type="Gene3D" id="1.20.1280.290">
    <property type="match status" value="1"/>
</dbReference>
<dbReference type="RefSeq" id="WP_201685937.1">
    <property type="nucleotide sequence ID" value="NZ_JAEQNA010000009.1"/>
</dbReference>
<comment type="caution">
    <text evidence="2">The sequence shown here is derived from an EMBL/GenBank/DDBJ whole genome shotgun (WGS) entry which is preliminary data.</text>
</comment>
<dbReference type="AlphaFoldDB" id="A0A936ZSD7"/>
<organism evidence="2 3">
    <name type="scientific">Ramlibacter aurantiacus</name>
    <dbReference type="NCBI Taxonomy" id="2801330"/>
    <lineage>
        <taxon>Bacteria</taxon>
        <taxon>Pseudomonadati</taxon>
        <taxon>Pseudomonadota</taxon>
        <taxon>Betaproteobacteria</taxon>
        <taxon>Burkholderiales</taxon>
        <taxon>Comamonadaceae</taxon>
        <taxon>Ramlibacter</taxon>
    </lineage>
</organism>
<dbReference type="EMBL" id="JAEQNA010000009">
    <property type="protein sequence ID" value="MBL0422806.1"/>
    <property type="molecule type" value="Genomic_DNA"/>
</dbReference>
<keyword evidence="1" id="KW-1133">Transmembrane helix</keyword>
<protein>
    <submittedName>
        <fullName evidence="2">Uncharacterized protein</fullName>
    </submittedName>
</protein>
<accession>A0A936ZSD7</accession>
<keyword evidence="3" id="KW-1185">Reference proteome</keyword>
<feature type="transmembrane region" description="Helical" evidence="1">
    <location>
        <begin position="47"/>
        <end position="69"/>
    </location>
</feature>
<proteinExistence type="predicted"/>
<feature type="transmembrane region" description="Helical" evidence="1">
    <location>
        <begin position="76"/>
        <end position="96"/>
    </location>
</feature>
<reference evidence="2" key="1">
    <citation type="submission" date="2021-01" db="EMBL/GenBank/DDBJ databases">
        <title>Ramlibacter sp. strain AW1 16S ribosomal RNA gene Genome sequencing and assembly.</title>
        <authorList>
            <person name="Kang M."/>
        </authorList>
    </citation>
    <scope>NUCLEOTIDE SEQUENCE</scope>
    <source>
        <strain evidence="2">AW1</strain>
    </source>
</reference>
<dbReference type="Proteomes" id="UP000613011">
    <property type="component" value="Unassembled WGS sequence"/>
</dbReference>